<evidence type="ECO:0000313" key="12">
    <source>
        <dbReference type="EMBL" id="KAA6334894.1"/>
    </source>
</evidence>
<evidence type="ECO:0000259" key="11">
    <source>
        <dbReference type="PROSITE" id="PS51846"/>
    </source>
</evidence>
<keyword evidence="8 9" id="KW-0472">Membrane</keyword>
<feature type="transmembrane region" description="Helical" evidence="9">
    <location>
        <begin position="126"/>
        <end position="151"/>
    </location>
</feature>
<dbReference type="PANTHER" id="PTHR22777:SF32">
    <property type="entry name" value="UPF0053 INNER MEMBRANE PROTEIN YFJD"/>
    <property type="match status" value="1"/>
</dbReference>
<dbReference type="InterPro" id="IPR046342">
    <property type="entry name" value="CBS_dom_sf"/>
</dbReference>
<evidence type="ECO:0000256" key="7">
    <source>
        <dbReference type="ARBA" id="ARBA00023122"/>
    </source>
</evidence>
<feature type="transmembrane region" description="Helical" evidence="9">
    <location>
        <begin position="56"/>
        <end position="79"/>
    </location>
</feature>
<dbReference type="EMBL" id="SNRY01000949">
    <property type="protein sequence ID" value="KAA6334894.1"/>
    <property type="molecule type" value="Genomic_DNA"/>
</dbReference>
<dbReference type="SMART" id="SM01091">
    <property type="entry name" value="CorC_HlyC"/>
    <property type="match status" value="1"/>
</dbReference>
<dbReference type="SMART" id="SM00116">
    <property type="entry name" value="CBS"/>
    <property type="match status" value="2"/>
</dbReference>
<proteinExistence type="inferred from homology"/>
<dbReference type="PANTHER" id="PTHR22777">
    <property type="entry name" value="HEMOLYSIN-RELATED"/>
    <property type="match status" value="1"/>
</dbReference>
<evidence type="ECO:0000256" key="5">
    <source>
        <dbReference type="ARBA" id="ARBA00022737"/>
    </source>
</evidence>
<dbReference type="NCBIfam" id="TIGR03520">
    <property type="entry name" value="GldE"/>
    <property type="match status" value="1"/>
</dbReference>
<dbReference type="InterPro" id="IPR005170">
    <property type="entry name" value="Transptr-assoc_dom"/>
</dbReference>
<sequence>MIAAILAVLLLLVSGFASASEIAFFSLSPSDLNNIRERQHLSDDKIKYLLDDSGRLLATILITNNFVNVAIVMLCNFFFMSIFEFHSFIAEFLILIVVLTFLLLLFGEIMPKIYSAQRALAFCRMAAPAICIFGKIFYPLSSLLVNSFTFFNKRFVRKKYNISVNELSQAFDLTDKEQLVEEKNILQGIIRFGGETAKEIMTSRLDMVDLDVNTSLYEVMQCIVENTYSRIPVYSNSRDNIKGILYIKDLLPHLNVQDDFSWQSLVRSAYFVPETKMIDDLLRDFQENKIHIAIVIDEFGGTSGIVTMEDIIEEIVGEIQDEYDEEERTYTVIDEHTWVFEAKTQLTDFYRVTKIDENYFDKIAGDADTLAGLLLEIKGEFPVLNEKVVYNNSEFEILAMNNRRILKIKFTISI</sequence>
<dbReference type="Pfam" id="PF01595">
    <property type="entry name" value="CNNM"/>
    <property type="match status" value="1"/>
</dbReference>
<dbReference type="InterPro" id="IPR019862">
    <property type="entry name" value="Motility-assoc_prot_GldE"/>
</dbReference>
<dbReference type="Pfam" id="PF00571">
    <property type="entry name" value="CBS"/>
    <property type="match status" value="2"/>
</dbReference>
<evidence type="ECO:0000256" key="4">
    <source>
        <dbReference type="ARBA" id="ARBA00022692"/>
    </source>
</evidence>
<comment type="similarity">
    <text evidence="2">Belongs to the UPF0053 family.</text>
</comment>
<evidence type="ECO:0000256" key="6">
    <source>
        <dbReference type="ARBA" id="ARBA00022989"/>
    </source>
</evidence>
<accession>A0A5J4RMU4</accession>
<feature type="domain" description="CBS" evidence="10">
    <location>
        <begin position="201"/>
        <end position="260"/>
    </location>
</feature>
<evidence type="ECO:0000259" key="10">
    <source>
        <dbReference type="PROSITE" id="PS51371"/>
    </source>
</evidence>
<comment type="caution">
    <text evidence="12">The sequence shown here is derived from an EMBL/GenBank/DDBJ whole genome shotgun (WGS) entry which is preliminary data.</text>
</comment>
<dbReference type="Gene3D" id="3.30.465.10">
    <property type="match status" value="1"/>
</dbReference>
<dbReference type="SUPFAM" id="SSF54631">
    <property type="entry name" value="CBS-domain pair"/>
    <property type="match status" value="1"/>
</dbReference>
<dbReference type="Gene3D" id="3.10.580.10">
    <property type="entry name" value="CBS-domain"/>
    <property type="match status" value="1"/>
</dbReference>
<dbReference type="InterPro" id="IPR036318">
    <property type="entry name" value="FAD-bd_PCMH-like_sf"/>
</dbReference>
<dbReference type="CDD" id="cd04590">
    <property type="entry name" value="CBS_pair_CorC_HlyC_assoc"/>
    <property type="match status" value="1"/>
</dbReference>
<evidence type="ECO:0000256" key="8">
    <source>
        <dbReference type="ARBA" id="ARBA00023136"/>
    </source>
</evidence>
<dbReference type="InterPro" id="IPR002550">
    <property type="entry name" value="CNNM"/>
</dbReference>
<keyword evidence="6 9" id="KW-1133">Transmembrane helix</keyword>
<comment type="subcellular location">
    <subcellularLocation>
        <location evidence="1">Cell membrane</location>
        <topology evidence="1">Multi-pass membrane protein</topology>
    </subcellularLocation>
</comment>
<evidence type="ECO:0008006" key="13">
    <source>
        <dbReference type="Google" id="ProtNLM"/>
    </source>
</evidence>
<evidence type="ECO:0000256" key="1">
    <source>
        <dbReference type="ARBA" id="ARBA00004651"/>
    </source>
</evidence>
<dbReference type="FunFam" id="3.10.580.10:FF:000002">
    <property type="entry name" value="Magnesium/cobalt efflux protein CorC"/>
    <property type="match status" value="1"/>
</dbReference>
<dbReference type="Pfam" id="PF03471">
    <property type="entry name" value="CorC_HlyC"/>
    <property type="match status" value="1"/>
</dbReference>
<feature type="domain" description="CNNM transmembrane" evidence="11">
    <location>
        <begin position="1"/>
        <end position="183"/>
    </location>
</feature>
<name>A0A5J4RMU4_9ZZZZ</name>
<keyword evidence="3" id="KW-1003">Cell membrane</keyword>
<gene>
    <name evidence="12" type="ORF">EZS27_016838</name>
</gene>
<keyword evidence="5" id="KW-0677">Repeat</keyword>
<dbReference type="GO" id="GO:0005886">
    <property type="term" value="C:plasma membrane"/>
    <property type="evidence" value="ECO:0007669"/>
    <property type="project" value="UniProtKB-SubCell"/>
</dbReference>
<keyword evidence="4 9" id="KW-0812">Transmembrane</keyword>
<reference evidence="12" key="1">
    <citation type="submission" date="2019-03" db="EMBL/GenBank/DDBJ databases">
        <title>Single cell metagenomics reveals metabolic interactions within the superorganism composed of flagellate Streblomastix strix and complex community of Bacteroidetes bacteria on its surface.</title>
        <authorList>
            <person name="Treitli S.C."/>
            <person name="Kolisko M."/>
            <person name="Husnik F."/>
            <person name="Keeling P."/>
            <person name="Hampl V."/>
        </authorList>
    </citation>
    <scope>NUCLEOTIDE SEQUENCE</scope>
    <source>
        <strain evidence="12">STM</strain>
    </source>
</reference>
<organism evidence="12">
    <name type="scientific">termite gut metagenome</name>
    <dbReference type="NCBI Taxonomy" id="433724"/>
    <lineage>
        <taxon>unclassified sequences</taxon>
        <taxon>metagenomes</taxon>
        <taxon>organismal metagenomes</taxon>
    </lineage>
</organism>
<dbReference type="AlphaFoldDB" id="A0A5J4RMU4"/>
<evidence type="ECO:0000256" key="2">
    <source>
        <dbReference type="ARBA" id="ARBA00006337"/>
    </source>
</evidence>
<dbReference type="GO" id="GO:0050660">
    <property type="term" value="F:flavin adenine dinucleotide binding"/>
    <property type="evidence" value="ECO:0007669"/>
    <property type="project" value="InterPro"/>
</dbReference>
<dbReference type="SUPFAM" id="SSF56176">
    <property type="entry name" value="FAD-binding/transporter-associated domain-like"/>
    <property type="match status" value="1"/>
</dbReference>
<dbReference type="PROSITE" id="PS51846">
    <property type="entry name" value="CNNM"/>
    <property type="match status" value="1"/>
</dbReference>
<protein>
    <recommendedName>
        <fullName evidence="13">Magnesium and cobalt efflux protein CorC</fullName>
    </recommendedName>
</protein>
<dbReference type="InterPro" id="IPR000644">
    <property type="entry name" value="CBS_dom"/>
</dbReference>
<dbReference type="PROSITE" id="PS51371">
    <property type="entry name" value="CBS"/>
    <property type="match status" value="2"/>
</dbReference>
<evidence type="ECO:0000256" key="9">
    <source>
        <dbReference type="SAM" id="Phobius"/>
    </source>
</evidence>
<keyword evidence="7" id="KW-0129">CBS domain</keyword>
<evidence type="ECO:0000256" key="3">
    <source>
        <dbReference type="ARBA" id="ARBA00022475"/>
    </source>
</evidence>
<dbReference type="InterPro" id="IPR044751">
    <property type="entry name" value="Ion_transp-like_CBS"/>
</dbReference>
<feature type="transmembrane region" description="Helical" evidence="9">
    <location>
        <begin position="88"/>
        <end position="106"/>
    </location>
</feature>
<feature type="domain" description="CBS" evidence="10">
    <location>
        <begin position="265"/>
        <end position="322"/>
    </location>
</feature>
<dbReference type="InterPro" id="IPR016169">
    <property type="entry name" value="FAD-bd_PCMH_sub2"/>
</dbReference>